<dbReference type="Pfam" id="PF13663">
    <property type="entry name" value="DUF4148"/>
    <property type="match status" value="1"/>
</dbReference>
<name>A0ABS1JQT0_9BURK</name>
<accession>A0ABS1JQT0</accession>
<protein>
    <submittedName>
        <fullName evidence="2">DUF4148 domain-containing protein</fullName>
    </submittedName>
</protein>
<evidence type="ECO:0000256" key="1">
    <source>
        <dbReference type="SAM" id="SignalP"/>
    </source>
</evidence>
<feature type="chain" id="PRO_5047368813" evidence="1">
    <location>
        <begin position="22"/>
        <end position="119"/>
    </location>
</feature>
<evidence type="ECO:0000313" key="2">
    <source>
        <dbReference type="EMBL" id="MBL0426583.1"/>
    </source>
</evidence>
<feature type="signal peptide" evidence="1">
    <location>
        <begin position="1"/>
        <end position="21"/>
    </location>
</feature>
<dbReference type="Proteomes" id="UP000622707">
    <property type="component" value="Unassembled WGS sequence"/>
</dbReference>
<reference evidence="2 3" key="1">
    <citation type="journal article" date="2017" name="Int. J. Syst. Evol. Microbiol.">
        <title>Ramlibacter alkalitolerans sp. nov., alkali-tolerant bacterium isolated from soil of ginseng.</title>
        <authorList>
            <person name="Lee D.H."/>
            <person name="Cha C.J."/>
        </authorList>
    </citation>
    <scope>NUCLEOTIDE SEQUENCE [LARGE SCALE GENOMIC DNA]</scope>
    <source>
        <strain evidence="2 3">KACC 19305</strain>
    </source>
</reference>
<organism evidence="2 3">
    <name type="scientific">Ramlibacter alkalitolerans</name>
    <dbReference type="NCBI Taxonomy" id="2039631"/>
    <lineage>
        <taxon>Bacteria</taxon>
        <taxon>Pseudomonadati</taxon>
        <taxon>Pseudomonadota</taxon>
        <taxon>Betaproteobacteria</taxon>
        <taxon>Burkholderiales</taxon>
        <taxon>Comamonadaceae</taxon>
        <taxon>Ramlibacter</taxon>
    </lineage>
</organism>
<sequence>MNRKIALTFAIASVAAASAFAETPMVDTHPFKSAMTREQVQAELQQHRTSGVDTFADGYNQLTGFRSTLTRAEVKAAFMASRDEVSALNGEDSGSRFLAHRDMPRTYGPQLASLPIVGE</sequence>
<keyword evidence="3" id="KW-1185">Reference proteome</keyword>
<evidence type="ECO:0000313" key="3">
    <source>
        <dbReference type="Proteomes" id="UP000622707"/>
    </source>
</evidence>
<gene>
    <name evidence="2" type="ORF">JI746_15820</name>
</gene>
<dbReference type="RefSeq" id="WP_201690782.1">
    <property type="nucleotide sequence ID" value="NZ_JAEQND010000008.1"/>
</dbReference>
<proteinExistence type="predicted"/>
<comment type="caution">
    <text evidence="2">The sequence shown here is derived from an EMBL/GenBank/DDBJ whole genome shotgun (WGS) entry which is preliminary data.</text>
</comment>
<dbReference type="EMBL" id="JAEQND010000008">
    <property type="protein sequence ID" value="MBL0426583.1"/>
    <property type="molecule type" value="Genomic_DNA"/>
</dbReference>
<keyword evidence="1" id="KW-0732">Signal</keyword>
<dbReference type="InterPro" id="IPR025421">
    <property type="entry name" value="DUF4148"/>
</dbReference>